<dbReference type="EMBL" id="JABSTR010000010">
    <property type="protein sequence ID" value="KAH9380820.1"/>
    <property type="molecule type" value="Genomic_DNA"/>
</dbReference>
<organism evidence="1 2">
    <name type="scientific">Haemaphysalis longicornis</name>
    <name type="common">Bush tick</name>
    <dbReference type="NCBI Taxonomy" id="44386"/>
    <lineage>
        <taxon>Eukaryota</taxon>
        <taxon>Metazoa</taxon>
        <taxon>Ecdysozoa</taxon>
        <taxon>Arthropoda</taxon>
        <taxon>Chelicerata</taxon>
        <taxon>Arachnida</taxon>
        <taxon>Acari</taxon>
        <taxon>Parasitiformes</taxon>
        <taxon>Ixodida</taxon>
        <taxon>Ixodoidea</taxon>
        <taxon>Ixodidae</taxon>
        <taxon>Haemaphysalinae</taxon>
        <taxon>Haemaphysalis</taxon>
    </lineage>
</organism>
<evidence type="ECO:0000313" key="2">
    <source>
        <dbReference type="Proteomes" id="UP000821853"/>
    </source>
</evidence>
<dbReference type="InterPro" id="IPR017850">
    <property type="entry name" value="Alkaline_phosphatase_core_sf"/>
</dbReference>
<dbReference type="Pfam" id="PF02995">
    <property type="entry name" value="DUF229"/>
    <property type="match status" value="1"/>
</dbReference>
<reference evidence="1 2" key="1">
    <citation type="journal article" date="2020" name="Cell">
        <title>Large-Scale Comparative Analyses of Tick Genomes Elucidate Their Genetic Diversity and Vector Capacities.</title>
        <authorList>
            <consortium name="Tick Genome and Microbiome Consortium (TIGMIC)"/>
            <person name="Jia N."/>
            <person name="Wang J."/>
            <person name="Shi W."/>
            <person name="Du L."/>
            <person name="Sun Y."/>
            <person name="Zhan W."/>
            <person name="Jiang J.F."/>
            <person name="Wang Q."/>
            <person name="Zhang B."/>
            <person name="Ji P."/>
            <person name="Bell-Sakyi L."/>
            <person name="Cui X.M."/>
            <person name="Yuan T.T."/>
            <person name="Jiang B.G."/>
            <person name="Yang W.F."/>
            <person name="Lam T.T."/>
            <person name="Chang Q.C."/>
            <person name="Ding S.J."/>
            <person name="Wang X.J."/>
            <person name="Zhu J.G."/>
            <person name="Ruan X.D."/>
            <person name="Zhao L."/>
            <person name="Wei J.T."/>
            <person name="Ye R.Z."/>
            <person name="Que T.C."/>
            <person name="Du C.H."/>
            <person name="Zhou Y.H."/>
            <person name="Cheng J.X."/>
            <person name="Dai P.F."/>
            <person name="Guo W.B."/>
            <person name="Han X.H."/>
            <person name="Huang E.J."/>
            <person name="Li L.F."/>
            <person name="Wei W."/>
            <person name="Gao Y.C."/>
            <person name="Liu J.Z."/>
            <person name="Shao H.Z."/>
            <person name="Wang X."/>
            <person name="Wang C.C."/>
            <person name="Yang T.C."/>
            <person name="Huo Q.B."/>
            <person name="Li W."/>
            <person name="Chen H.Y."/>
            <person name="Chen S.E."/>
            <person name="Zhou L.G."/>
            <person name="Ni X.B."/>
            <person name="Tian J.H."/>
            <person name="Sheng Y."/>
            <person name="Liu T."/>
            <person name="Pan Y.S."/>
            <person name="Xia L.Y."/>
            <person name="Li J."/>
            <person name="Zhao F."/>
            <person name="Cao W.C."/>
        </authorList>
    </citation>
    <scope>NUCLEOTIDE SEQUENCE [LARGE SCALE GENOMIC DNA]</scope>
    <source>
        <strain evidence="1">HaeL-2018</strain>
    </source>
</reference>
<dbReference type="GO" id="GO:0005615">
    <property type="term" value="C:extracellular space"/>
    <property type="evidence" value="ECO:0007669"/>
    <property type="project" value="TreeGrafter"/>
</dbReference>
<dbReference type="OrthoDB" id="6412187at2759"/>
<dbReference type="OMA" id="HTNHTFF"/>
<keyword evidence="2" id="KW-1185">Reference proteome</keyword>
<protein>
    <submittedName>
        <fullName evidence="1">Uncharacterized protein</fullName>
    </submittedName>
</protein>
<dbReference type="InterPro" id="IPR004245">
    <property type="entry name" value="DUF229"/>
</dbReference>
<dbReference type="Proteomes" id="UP000821853">
    <property type="component" value="Chromosome 8"/>
</dbReference>
<dbReference type="PANTHER" id="PTHR10974">
    <property type="entry name" value="FI08016P-RELATED"/>
    <property type="match status" value="1"/>
</dbReference>
<dbReference type="Gene3D" id="3.40.720.10">
    <property type="entry name" value="Alkaline Phosphatase, subunit A"/>
    <property type="match status" value="1"/>
</dbReference>
<dbReference type="PANTHER" id="PTHR10974:SF1">
    <property type="entry name" value="FI08016P-RELATED"/>
    <property type="match status" value="1"/>
</dbReference>
<gene>
    <name evidence="1" type="ORF">HPB48_021351</name>
</gene>
<name>A0A9J6H279_HAELO</name>
<accession>A0A9J6H279</accession>
<dbReference type="FunFam" id="3.40.720.10:FF:000017">
    <property type="entry name" value="Predicted protein"/>
    <property type="match status" value="1"/>
</dbReference>
<dbReference type="VEuPathDB" id="VectorBase:HLOH_043013"/>
<dbReference type="CDD" id="cd16021">
    <property type="entry name" value="ALP_like"/>
    <property type="match status" value="1"/>
</dbReference>
<comment type="caution">
    <text evidence="1">The sequence shown here is derived from an EMBL/GenBank/DDBJ whole genome shotgun (WGS) entry which is preliminary data.</text>
</comment>
<dbReference type="SUPFAM" id="SSF53649">
    <property type="entry name" value="Alkaline phosphatase-like"/>
    <property type="match status" value="1"/>
</dbReference>
<dbReference type="AlphaFoldDB" id="A0A9J6H279"/>
<sequence length="553" mass="62746">MTLHSKGHLLETLGCSMPLYDPHHWTIKRAFIKDAPYQNACASRTPTVLIQKLDRVILDTGALRRGYNVSEQEFSCQYREVFRDIHATVPDATISFGQATPLHFNRTLNGEFVEFLDENSASLSVLILGIDSTSRMNFHRHMEETRRYLAEELNAFEFVGLNKVGDSSFPNLMPLLTGLSAAEAESLYTRLGSFDDFPLLWTPYRRKGYRTLYLEEMPHYSLFTYPNFTGFLSAPPADYYPVPVLRLLDGNGDDRYCAGSRLKTAVFIDYLKDVLKYNRGRSMFSFVWLSDLTHNHMKGLKILDAMLASFLRELYTAGVLNDTALLFLSDHGPRIGPYRMAEIGRYEDKNPFCFLALPERFLAAHPKAATQLQVNQRRLITHYDLHATLLSLSGLPDLHSLPTDKGLNLFGRIPSERTCADAFIGHEFCACLDAREKLDSSKVSLSFSRYAVAYINALAQLNFPGKCVNWELDAVNEASVLGGRVAGKVVLRVVITTVPMAHFEVYGVLLNESSWEKRVDLVQRLDRYSNQTKCLPNSRLQKICMCREELQKA</sequence>
<proteinExistence type="predicted"/>
<evidence type="ECO:0000313" key="1">
    <source>
        <dbReference type="EMBL" id="KAH9380820.1"/>
    </source>
</evidence>